<keyword evidence="2" id="KW-1185">Reference proteome</keyword>
<name>A0A158HR06_9BURK</name>
<reference evidence="1" key="1">
    <citation type="submission" date="2016-01" db="EMBL/GenBank/DDBJ databases">
        <authorList>
            <person name="Peeters C."/>
        </authorList>
    </citation>
    <scope>NUCLEOTIDE SEQUENCE [LARGE SCALE GENOMIC DNA]</scope>
    <source>
        <strain evidence="1">LMG 22940</strain>
    </source>
</reference>
<sequence>MLCERVKAIIMAHSAPINRLSRDIENARQFDVQSGPTTAQFELLCAAPAFVPVSAHIVELFVRSFGRGLFARPYSFLLLALAATGPVAAAETLVLHASPAYEHDPMRALIGGLEGIFATYPEALSIPARGLLAPFMLKPPRQPGWR</sequence>
<protein>
    <submittedName>
        <fullName evidence="1">Uncharacterized protein</fullName>
    </submittedName>
</protein>
<evidence type="ECO:0000313" key="2">
    <source>
        <dbReference type="Proteomes" id="UP000054770"/>
    </source>
</evidence>
<gene>
    <name evidence="1" type="ORF">AWB68_02231</name>
</gene>
<organism evidence="1 2">
    <name type="scientific">Caballeronia choica</name>
    <dbReference type="NCBI Taxonomy" id="326476"/>
    <lineage>
        <taxon>Bacteria</taxon>
        <taxon>Pseudomonadati</taxon>
        <taxon>Pseudomonadota</taxon>
        <taxon>Betaproteobacteria</taxon>
        <taxon>Burkholderiales</taxon>
        <taxon>Burkholderiaceae</taxon>
        <taxon>Caballeronia</taxon>
    </lineage>
</organism>
<dbReference type="EMBL" id="FCON02000018">
    <property type="protein sequence ID" value="SAL46543.1"/>
    <property type="molecule type" value="Genomic_DNA"/>
</dbReference>
<dbReference type="Proteomes" id="UP000054770">
    <property type="component" value="Unassembled WGS sequence"/>
</dbReference>
<accession>A0A158HR06</accession>
<proteinExistence type="predicted"/>
<evidence type="ECO:0000313" key="1">
    <source>
        <dbReference type="EMBL" id="SAL46543.1"/>
    </source>
</evidence>
<dbReference type="AlphaFoldDB" id="A0A158HR06"/>
<comment type="caution">
    <text evidence="1">The sequence shown here is derived from an EMBL/GenBank/DDBJ whole genome shotgun (WGS) entry which is preliminary data.</text>
</comment>